<dbReference type="RefSeq" id="WP_036160343.1">
    <property type="nucleotide sequence ID" value="NZ_JAMB01000004.1"/>
</dbReference>
<dbReference type="PATRIC" id="fig|1122207.3.peg.1335"/>
<evidence type="ECO:0000313" key="2">
    <source>
        <dbReference type="EMBL" id="ETX11405.1"/>
    </source>
</evidence>
<dbReference type="Proteomes" id="UP000054058">
    <property type="component" value="Unassembled WGS sequence"/>
</dbReference>
<keyword evidence="3" id="KW-1185">Reference proteome</keyword>
<keyword evidence="1" id="KW-1133">Transmembrane helix</keyword>
<dbReference type="AlphaFoldDB" id="X7E6F7"/>
<protein>
    <submittedName>
        <fullName evidence="2">Uncharacterized protein</fullName>
    </submittedName>
</protein>
<name>X7E6F7_9GAMM</name>
<comment type="caution">
    <text evidence="2">The sequence shown here is derived from an EMBL/GenBank/DDBJ whole genome shotgun (WGS) entry which is preliminary data.</text>
</comment>
<organism evidence="2 3">
    <name type="scientific">Marinomonas ushuaiensis DSM 15871</name>
    <dbReference type="NCBI Taxonomy" id="1122207"/>
    <lineage>
        <taxon>Bacteria</taxon>
        <taxon>Pseudomonadati</taxon>
        <taxon>Pseudomonadota</taxon>
        <taxon>Gammaproteobacteria</taxon>
        <taxon>Oceanospirillales</taxon>
        <taxon>Oceanospirillaceae</taxon>
        <taxon>Marinomonas</taxon>
    </lineage>
</organism>
<accession>X7E6F7</accession>
<sequence>MRNEIVVGVLVFIISAPFGYITNSYLSRDKVTIENLEIIPVSSKFIINKGELSKIKNFRYSDNYTNNFRFQNLPDELNSYQVSWLERNLMDNKIDAEIYLKDIRFSLNVVNSMPEGSKGQEIFSSIDSSIITPSIYVEPKEVSKLDVMNSLRNKISAIESHLNDIVVLMRKISEFNEVRTGAFNIVATLLNSGDTDGLVKYKGLISIKNYGDQIPVEIKRDQIKPEFFGYFGGLDNFSSKSKSTSISKRSMVELIFSISDENYNDKLVQEVRELVKTKRPLDINLSLTDFRNEKITSEYYKLYATD</sequence>
<reference evidence="2 3" key="1">
    <citation type="submission" date="2014-01" db="EMBL/GenBank/DDBJ databases">
        <title>Marinomonas ushuaiensis DSM 15871 Genome Sequencing.</title>
        <authorList>
            <person name="Lai Q."/>
            <person name="Shao Z.S."/>
        </authorList>
    </citation>
    <scope>NUCLEOTIDE SEQUENCE [LARGE SCALE GENOMIC DNA]</scope>
    <source>
        <strain evidence="2 3">DSM 15871</strain>
    </source>
</reference>
<gene>
    <name evidence="2" type="ORF">MUS1_11025</name>
</gene>
<proteinExistence type="predicted"/>
<dbReference type="EMBL" id="JAMB01000004">
    <property type="protein sequence ID" value="ETX11405.1"/>
    <property type="molecule type" value="Genomic_DNA"/>
</dbReference>
<feature type="transmembrane region" description="Helical" evidence="1">
    <location>
        <begin position="6"/>
        <end position="26"/>
    </location>
</feature>
<evidence type="ECO:0000313" key="3">
    <source>
        <dbReference type="Proteomes" id="UP000054058"/>
    </source>
</evidence>
<keyword evidence="1" id="KW-0812">Transmembrane</keyword>
<keyword evidence="1" id="KW-0472">Membrane</keyword>
<evidence type="ECO:0000256" key="1">
    <source>
        <dbReference type="SAM" id="Phobius"/>
    </source>
</evidence>